<feature type="region of interest" description="Disordered" evidence="1">
    <location>
        <begin position="53"/>
        <end position="149"/>
    </location>
</feature>
<evidence type="ECO:0000313" key="3">
    <source>
        <dbReference type="Proteomes" id="UP001189429"/>
    </source>
</evidence>
<feature type="non-terminal residue" evidence="2">
    <location>
        <position position="149"/>
    </location>
</feature>
<dbReference type="EMBL" id="CAUYUJ010005015">
    <property type="protein sequence ID" value="CAK0811945.1"/>
    <property type="molecule type" value="Genomic_DNA"/>
</dbReference>
<accession>A0ABN9QZT1</accession>
<dbReference type="Proteomes" id="UP001189429">
    <property type="component" value="Unassembled WGS sequence"/>
</dbReference>
<organism evidence="2 3">
    <name type="scientific">Prorocentrum cordatum</name>
    <dbReference type="NCBI Taxonomy" id="2364126"/>
    <lineage>
        <taxon>Eukaryota</taxon>
        <taxon>Sar</taxon>
        <taxon>Alveolata</taxon>
        <taxon>Dinophyceae</taxon>
        <taxon>Prorocentrales</taxon>
        <taxon>Prorocentraceae</taxon>
        <taxon>Prorocentrum</taxon>
    </lineage>
</organism>
<evidence type="ECO:0000256" key="1">
    <source>
        <dbReference type="SAM" id="MobiDB-lite"/>
    </source>
</evidence>
<sequence>AFSRRLGQRIAILLAPLRTTSVGGRNEATAVVRRGGRGRGGWNVGMLDTPVGHAQSSPRCGRAVHHGGAENVQPSGWHEERHTGSEGTALATARTSRVEAAGDWRRAERSNSAEDGEADNTDSAWPCGGSHALPPHARKLSIAEPMPVP</sequence>
<reference evidence="2" key="1">
    <citation type="submission" date="2023-10" db="EMBL/GenBank/DDBJ databases">
        <authorList>
            <person name="Chen Y."/>
            <person name="Shah S."/>
            <person name="Dougan E. K."/>
            <person name="Thang M."/>
            <person name="Chan C."/>
        </authorList>
    </citation>
    <scope>NUCLEOTIDE SEQUENCE [LARGE SCALE GENOMIC DNA]</scope>
</reference>
<keyword evidence="3" id="KW-1185">Reference proteome</keyword>
<feature type="compositionally biased region" description="Basic and acidic residues" evidence="1">
    <location>
        <begin position="96"/>
        <end position="112"/>
    </location>
</feature>
<proteinExistence type="predicted"/>
<protein>
    <submittedName>
        <fullName evidence="2">Uncharacterized protein</fullName>
    </submittedName>
</protein>
<feature type="non-terminal residue" evidence="2">
    <location>
        <position position="1"/>
    </location>
</feature>
<gene>
    <name evidence="2" type="ORF">PCOR1329_LOCUS16389</name>
</gene>
<name>A0ABN9QZT1_9DINO</name>
<evidence type="ECO:0000313" key="2">
    <source>
        <dbReference type="EMBL" id="CAK0811945.1"/>
    </source>
</evidence>
<comment type="caution">
    <text evidence="2">The sequence shown here is derived from an EMBL/GenBank/DDBJ whole genome shotgun (WGS) entry which is preliminary data.</text>
</comment>